<dbReference type="EMBL" id="JAMZEJ010000004">
    <property type="protein sequence ID" value="MCQ8240520.1"/>
    <property type="molecule type" value="Genomic_DNA"/>
</dbReference>
<evidence type="ECO:0000256" key="1">
    <source>
        <dbReference type="ARBA" id="ARBA00008005"/>
    </source>
</evidence>
<evidence type="ECO:0000313" key="3">
    <source>
        <dbReference type="EMBL" id="MCQ8240520.1"/>
    </source>
</evidence>
<feature type="domain" description="Tail sheath protein subtilisin-like" evidence="2">
    <location>
        <begin position="217"/>
        <end position="371"/>
    </location>
</feature>
<organism evidence="3 4">
    <name type="scientific">Rhizosaccharibacter radicis</name>
    <dbReference type="NCBI Taxonomy" id="2782605"/>
    <lineage>
        <taxon>Bacteria</taxon>
        <taxon>Pseudomonadati</taxon>
        <taxon>Pseudomonadota</taxon>
        <taxon>Alphaproteobacteria</taxon>
        <taxon>Acetobacterales</taxon>
        <taxon>Acetobacteraceae</taxon>
        <taxon>Rhizosaccharibacter</taxon>
    </lineage>
</organism>
<dbReference type="InterPro" id="IPR007067">
    <property type="entry name" value="Tail_sheath"/>
</dbReference>
<accession>A0ABT1VW05</accession>
<dbReference type="Proteomes" id="UP001524547">
    <property type="component" value="Unassembled WGS sequence"/>
</dbReference>
<reference evidence="3 4" key="1">
    <citation type="submission" date="2022-06" db="EMBL/GenBank/DDBJ databases">
        <title>Rhizosaccharibacter gen. nov. sp. nov. KSS12, endophytic bacteria isolated from sugarcane.</title>
        <authorList>
            <person name="Pitiwittayakul N."/>
        </authorList>
    </citation>
    <scope>NUCLEOTIDE SEQUENCE [LARGE SCALE GENOMIC DNA]</scope>
    <source>
        <strain evidence="3 4">KSS12</strain>
    </source>
</reference>
<proteinExistence type="inferred from homology"/>
<name>A0ABT1VW05_9PROT</name>
<dbReference type="RefSeq" id="WP_422919269.1">
    <property type="nucleotide sequence ID" value="NZ_JAMZEJ010000004.1"/>
</dbReference>
<evidence type="ECO:0000259" key="2">
    <source>
        <dbReference type="Pfam" id="PF04984"/>
    </source>
</evidence>
<comment type="caution">
    <text evidence="3">The sequence shown here is derived from an EMBL/GenBank/DDBJ whole genome shotgun (WGS) entry which is preliminary data.</text>
</comment>
<comment type="similarity">
    <text evidence="1">Belongs to the myoviridae tail sheath protein family.</text>
</comment>
<dbReference type="PIRSF" id="PIRSF007349">
    <property type="entry name" value="Tsp_L"/>
    <property type="match status" value="1"/>
</dbReference>
<evidence type="ECO:0000313" key="4">
    <source>
        <dbReference type="Proteomes" id="UP001524547"/>
    </source>
</evidence>
<keyword evidence="4" id="KW-1185">Reference proteome</keyword>
<dbReference type="InterPro" id="IPR035089">
    <property type="entry name" value="Phage_sheath_subtilisin"/>
</dbReference>
<gene>
    <name evidence="3" type="ORF">NFI88_06635</name>
</gene>
<sequence>MSGSISIPNYPANNRVPGFYFALDATKANTATPGRRVLAIGQMTGGAAQPNVAAISAGLADAQGKYGASSQCAHAVKRYRQIDTVGELWVLPLADDTAAKAATGGFVVTGTAAVAGTIPFYVGDRLVPVPVNAGDGGATITANQVAKAATMPDLGVTFAVSSNPIASTITAANKGLSGNDIQLGVALLGAAGGESIPAGLTVTISPMAGGTQNPTTLAAALAALGDKSFDLIFHPYNDTASLNVIQAFLSDTAGRWRPTNQQFGHGITAVRGTLGTVTAFGVTRNDQHHSIMPISDSPSSPLAWAAQLAAQAAVSMRDNPARPIADLALAVLPPSLTGRFTFDQRESLLFDGLSTHRVDDSGTVWIERLTTTYQTNALGAPDDSYLDIETLLTLQVAIQDMKTFFGTQFSRMILVDDAAKITAGQPATNSKLARAAIVSRYRYQCAQLWCQDADGFAAAVVVRNAGGGVLQCLLPFRIANQLRVVACNVQFTKP</sequence>
<dbReference type="Pfam" id="PF04984">
    <property type="entry name" value="Phage_sheath_1"/>
    <property type="match status" value="1"/>
</dbReference>
<protein>
    <submittedName>
        <fullName evidence="3">Phage tail sheath subtilisin-like domain-containing protein</fullName>
    </submittedName>
</protein>